<dbReference type="Pfam" id="PF13649">
    <property type="entry name" value="Methyltransf_25"/>
    <property type="match status" value="1"/>
</dbReference>
<dbReference type="PANTHER" id="PTHR43861:SF1">
    <property type="entry name" value="TRANS-ACONITATE 2-METHYLTRANSFERASE"/>
    <property type="match status" value="1"/>
</dbReference>
<evidence type="ECO:0000313" key="5">
    <source>
        <dbReference type="Proteomes" id="UP000572670"/>
    </source>
</evidence>
<sequence length="257" mass="27944">MTDAPSRAEANRRTYDDARLAAIYDVDNPAGEDHAFFRRVADEVLAARASTRIVDLGCGTGILTVTLAGPGRDVVGIDPAEAMLAAARARPGGDGVEWRHGDAGLIAPDSADLVVMSGNVAMHLVDDDWHASLRRIGAGLVPGGRLVFETRNPVRRAWEGWQQDPTERTMPAGRVLESERTSAPDRHGVVTMRVRTEFLDSGEVSEVDQHLQFRSAEQVRADLAAAGLRVERLSGDWHRTAFDPAEHPLMVVEAVRD</sequence>
<comment type="caution">
    <text evidence="4">The sequence shown here is derived from an EMBL/GenBank/DDBJ whole genome shotgun (WGS) entry which is preliminary data.</text>
</comment>
<reference evidence="4 5" key="1">
    <citation type="submission" date="2020-08" db="EMBL/GenBank/DDBJ databases">
        <title>Sequencing the genomes of 1000 actinobacteria strains.</title>
        <authorList>
            <person name="Klenk H.-P."/>
        </authorList>
    </citation>
    <scope>NUCLEOTIDE SEQUENCE [LARGE SCALE GENOMIC DNA]</scope>
    <source>
        <strain evidence="4 5">DSM 21948</strain>
    </source>
</reference>
<keyword evidence="5" id="KW-1185">Reference proteome</keyword>
<dbReference type="CDD" id="cd02440">
    <property type="entry name" value="AdoMet_MTases"/>
    <property type="match status" value="1"/>
</dbReference>
<gene>
    <name evidence="4" type="ORF">HDA34_001561</name>
</gene>
<organism evidence="4 5">
    <name type="scientific">Micrococcus yunnanensis</name>
    <dbReference type="NCBI Taxonomy" id="566027"/>
    <lineage>
        <taxon>Bacteria</taxon>
        <taxon>Bacillati</taxon>
        <taxon>Actinomycetota</taxon>
        <taxon>Actinomycetes</taxon>
        <taxon>Micrococcales</taxon>
        <taxon>Micrococcaceae</taxon>
        <taxon>Micrococcus</taxon>
    </lineage>
</organism>
<proteinExistence type="predicted"/>
<evidence type="ECO:0000259" key="3">
    <source>
        <dbReference type="Pfam" id="PF13649"/>
    </source>
</evidence>
<dbReference type="PANTHER" id="PTHR43861">
    <property type="entry name" value="TRANS-ACONITATE 2-METHYLTRANSFERASE-RELATED"/>
    <property type="match status" value="1"/>
</dbReference>
<evidence type="ECO:0000313" key="4">
    <source>
        <dbReference type="EMBL" id="MBA9059854.1"/>
    </source>
</evidence>
<evidence type="ECO:0000256" key="2">
    <source>
        <dbReference type="ARBA" id="ARBA00022679"/>
    </source>
</evidence>
<feature type="domain" description="Methyltransferase" evidence="3">
    <location>
        <begin position="53"/>
        <end position="144"/>
    </location>
</feature>
<accession>A0ABR6D167</accession>
<keyword evidence="2" id="KW-0808">Transferase</keyword>
<dbReference type="GeneID" id="93363909"/>
<dbReference type="GO" id="GO:0008168">
    <property type="term" value="F:methyltransferase activity"/>
    <property type="evidence" value="ECO:0007669"/>
    <property type="project" value="UniProtKB-KW"/>
</dbReference>
<name>A0ABR6D167_9MICC</name>
<dbReference type="Proteomes" id="UP000572670">
    <property type="component" value="Unassembled WGS sequence"/>
</dbReference>
<evidence type="ECO:0000256" key="1">
    <source>
        <dbReference type="ARBA" id="ARBA00022603"/>
    </source>
</evidence>
<dbReference type="EMBL" id="JACJIK010000001">
    <property type="protein sequence ID" value="MBA9059854.1"/>
    <property type="molecule type" value="Genomic_DNA"/>
</dbReference>
<dbReference type="RefSeq" id="WP_134377372.1">
    <property type="nucleotide sequence ID" value="NZ_BAAAYW010000009.1"/>
</dbReference>
<dbReference type="InterPro" id="IPR029063">
    <property type="entry name" value="SAM-dependent_MTases_sf"/>
</dbReference>
<dbReference type="Gene3D" id="3.40.50.150">
    <property type="entry name" value="Vaccinia Virus protein VP39"/>
    <property type="match status" value="1"/>
</dbReference>
<dbReference type="SUPFAM" id="SSF53335">
    <property type="entry name" value="S-adenosyl-L-methionine-dependent methyltransferases"/>
    <property type="match status" value="1"/>
</dbReference>
<protein>
    <submittedName>
        <fullName evidence="4">SAM-dependent methyltransferase</fullName>
    </submittedName>
</protein>
<dbReference type="InterPro" id="IPR041698">
    <property type="entry name" value="Methyltransf_25"/>
</dbReference>
<keyword evidence="1 4" id="KW-0489">Methyltransferase</keyword>
<dbReference type="GO" id="GO:0032259">
    <property type="term" value="P:methylation"/>
    <property type="evidence" value="ECO:0007669"/>
    <property type="project" value="UniProtKB-KW"/>
</dbReference>